<feature type="domain" description="Allophanate hydrolase C-terminal" evidence="2">
    <location>
        <begin position="472"/>
        <end position="593"/>
    </location>
</feature>
<keyword evidence="3" id="KW-0378">Hydrolase</keyword>
<feature type="domain" description="Amidase" evidence="1">
    <location>
        <begin position="23"/>
        <end position="438"/>
    </location>
</feature>
<dbReference type="InterPro" id="IPR014085">
    <property type="entry name" value="Allophanate_hydrolase"/>
</dbReference>
<dbReference type="PANTHER" id="PTHR11895:SF169">
    <property type="entry name" value="GLUTAMYL-TRNA(GLN) AMIDOTRANSFERASE"/>
    <property type="match status" value="1"/>
</dbReference>
<organism evidence="3 4">
    <name type="scientific">Pelagicoccus enzymogenes</name>
    <dbReference type="NCBI Taxonomy" id="2773457"/>
    <lineage>
        <taxon>Bacteria</taxon>
        <taxon>Pseudomonadati</taxon>
        <taxon>Verrucomicrobiota</taxon>
        <taxon>Opitutia</taxon>
        <taxon>Puniceicoccales</taxon>
        <taxon>Pelagicoccaceae</taxon>
        <taxon>Pelagicoccus</taxon>
    </lineage>
</organism>
<keyword evidence="4" id="KW-1185">Reference proteome</keyword>
<dbReference type="InterPro" id="IPR000120">
    <property type="entry name" value="Amidase"/>
</dbReference>
<dbReference type="NCBIfam" id="TIGR02713">
    <property type="entry name" value="allophanate_hyd"/>
    <property type="match status" value="1"/>
</dbReference>
<dbReference type="EC" id="3.5.1.54" evidence="3"/>
<evidence type="ECO:0000259" key="1">
    <source>
        <dbReference type="Pfam" id="PF01425"/>
    </source>
</evidence>
<comment type="caution">
    <text evidence="3">The sequence shown here is derived from an EMBL/GenBank/DDBJ whole genome shotgun (WGS) entry which is preliminary data.</text>
</comment>
<dbReference type="InterPro" id="IPR053844">
    <property type="entry name" value="AH_C"/>
</dbReference>
<dbReference type="RefSeq" id="WP_191617811.1">
    <property type="nucleotide sequence ID" value="NZ_JACYFG010000036.1"/>
</dbReference>
<evidence type="ECO:0000313" key="4">
    <source>
        <dbReference type="Proteomes" id="UP000622317"/>
    </source>
</evidence>
<reference evidence="3" key="1">
    <citation type="submission" date="2020-09" db="EMBL/GenBank/DDBJ databases">
        <title>Pelagicoccus enzymogenes sp. nov. with an EPS production, isolated from marine sediment.</title>
        <authorList>
            <person name="Feng X."/>
        </authorList>
    </citation>
    <scope>NUCLEOTIDE SEQUENCE</scope>
    <source>
        <strain evidence="3">NFK12</strain>
    </source>
</reference>
<evidence type="ECO:0000259" key="2">
    <source>
        <dbReference type="Pfam" id="PF21986"/>
    </source>
</evidence>
<dbReference type="Gene3D" id="3.10.490.10">
    <property type="entry name" value="Gamma-glutamyl cyclotransferase-like"/>
    <property type="match status" value="1"/>
</dbReference>
<dbReference type="PANTHER" id="PTHR11895">
    <property type="entry name" value="TRANSAMIDASE"/>
    <property type="match status" value="1"/>
</dbReference>
<sequence>MNLSFDTTTLREGYLSGKFTVSDIIREVLARIEAGDSKIWICVDTADRLLAQAKEIEEKDPNSLPLYGIPFAVKDNIDVAKLPTTAACPDYRYFADEDATVVAQLRAAGAIPIGKTNLDQFATGLVGVRSPYGIPGNAFDPQYIPGGSSSGSAVSVALGQVSFSLGTDTAGSGRVPACFNNLVGLKPSRGLLSSTGLVPACKSLDCISIFALNAFDAQAALRVAASYDPSDAYSRPNPLSLESPRRAYRDGMTFGVPSPEQLQFFGDENYLNLYLQSIARLEALGFKKQVIDFSPFLAAARLLYEGPWVAERYWAIQDLIKDAPEALHPVTRAIIEKGIDGTAVDAFDATYKLQAFRQETLSLWESVDFLATPTAGTHYTIEQLEADPIQLNSNLGYYTNFMNLLDLSSVAVPTGFTPKKMPFGITLIAPAFHDEKLLSIAHKLQLASELRMGATEHQRFEPVLPAQWDSAPIAVCGAHMSGLPLNHQLTELGATFQRSTSTSPRYRLYALPGTNPPKPGMVRDESNGAAIELELWNLPQSQWAAFISQIPSPLGIGNIELSDGSFVKGFLCEQWATSQAEEVSAHRSWREYLRARS</sequence>
<dbReference type="SUPFAM" id="SSF75304">
    <property type="entry name" value="Amidase signature (AS) enzymes"/>
    <property type="match status" value="1"/>
</dbReference>
<dbReference type="GO" id="GO:0004039">
    <property type="term" value="F:allophanate hydrolase activity"/>
    <property type="evidence" value="ECO:0007669"/>
    <property type="project" value="UniProtKB-EC"/>
</dbReference>
<dbReference type="Gene3D" id="1.20.58.1700">
    <property type="match status" value="1"/>
</dbReference>
<dbReference type="AlphaFoldDB" id="A0A927FAE4"/>
<proteinExistence type="predicted"/>
<name>A0A927FAE4_9BACT</name>
<dbReference type="Pfam" id="PF21986">
    <property type="entry name" value="AH_C"/>
    <property type="match status" value="1"/>
</dbReference>
<dbReference type="Gene3D" id="3.90.1300.10">
    <property type="entry name" value="Amidase signature (AS) domain"/>
    <property type="match status" value="1"/>
</dbReference>
<dbReference type="NCBIfam" id="NF006043">
    <property type="entry name" value="PRK08186.1"/>
    <property type="match status" value="1"/>
</dbReference>
<dbReference type="EMBL" id="JACYFG010000036">
    <property type="protein sequence ID" value="MBD5780716.1"/>
    <property type="molecule type" value="Genomic_DNA"/>
</dbReference>
<protein>
    <submittedName>
        <fullName evidence="3">Allophanate hydrolase</fullName>
        <ecNumber evidence="3">3.5.1.54</ecNumber>
    </submittedName>
</protein>
<evidence type="ECO:0000313" key="3">
    <source>
        <dbReference type="EMBL" id="MBD5780716.1"/>
    </source>
</evidence>
<gene>
    <name evidence="3" type="primary">atzF</name>
    <name evidence="3" type="ORF">IEN85_14545</name>
</gene>
<dbReference type="Proteomes" id="UP000622317">
    <property type="component" value="Unassembled WGS sequence"/>
</dbReference>
<dbReference type="InterPro" id="IPR023631">
    <property type="entry name" value="Amidase_dom"/>
</dbReference>
<dbReference type="Pfam" id="PF01425">
    <property type="entry name" value="Amidase"/>
    <property type="match status" value="1"/>
</dbReference>
<accession>A0A927FAE4</accession>
<dbReference type="InterPro" id="IPR036928">
    <property type="entry name" value="AS_sf"/>
</dbReference>